<feature type="binding site" evidence="19">
    <location>
        <position position="86"/>
    </location>
    <ligand>
        <name>[4Fe-4S] cluster</name>
        <dbReference type="ChEBI" id="CHEBI:49883"/>
        <label>1</label>
    </ligand>
</feature>
<feature type="domain" description="4Fe-4S ferredoxin-type" evidence="20">
    <location>
        <begin position="68"/>
        <end position="100"/>
    </location>
</feature>
<evidence type="ECO:0000256" key="12">
    <source>
        <dbReference type="ARBA" id="ARBA00023075"/>
    </source>
</evidence>
<dbReference type="GO" id="GO:0005506">
    <property type="term" value="F:iron ion binding"/>
    <property type="evidence" value="ECO:0007669"/>
    <property type="project" value="UniProtKB-UniRule"/>
</dbReference>
<keyword evidence="13 19" id="KW-0472">Membrane</keyword>
<feature type="binding site" evidence="19">
    <location>
        <position position="129"/>
    </location>
    <ligand>
        <name>[4Fe-4S] cluster</name>
        <dbReference type="ChEBI" id="CHEBI:49883"/>
        <label>1</label>
    </ligand>
</feature>
<dbReference type="EC" id="7.1.1.-" evidence="19"/>
<feature type="binding site" evidence="19">
    <location>
        <position position="90"/>
    </location>
    <ligand>
        <name>[4Fe-4S] cluster</name>
        <dbReference type="ChEBI" id="CHEBI:49883"/>
        <label>2</label>
    </ligand>
</feature>
<evidence type="ECO:0000256" key="14">
    <source>
        <dbReference type="ARBA" id="ARBA00038844"/>
    </source>
</evidence>
<accession>A0A1I2JYR6</accession>
<feature type="binding site" evidence="19">
    <location>
        <position position="83"/>
    </location>
    <ligand>
        <name>[4Fe-4S] cluster</name>
        <dbReference type="ChEBI" id="CHEBI:49883"/>
        <label>1</label>
    </ligand>
</feature>
<keyword evidence="6 19" id="KW-0479">Metal-binding</keyword>
<dbReference type="InterPro" id="IPR017900">
    <property type="entry name" value="4Fe4S_Fe_S_CS"/>
</dbReference>
<feature type="domain" description="4Fe-4S ferredoxin-type" evidence="20">
    <location>
        <begin position="110"/>
        <end position="139"/>
    </location>
</feature>
<reference evidence="21 22" key="1">
    <citation type="submission" date="2016-10" db="EMBL/GenBank/DDBJ databases">
        <authorList>
            <person name="de Groot N.N."/>
        </authorList>
    </citation>
    <scope>NUCLEOTIDE SEQUENCE [LARGE SCALE GENOMIC DNA]</scope>
    <source>
        <strain evidence="21 22">DSM 23609</strain>
    </source>
</reference>
<comment type="subunit">
    <text evidence="19">NDH-1 is composed of 14 different subunits. Subunits NuoA, H, J, K, L, M, N constitute the membrane sector of the complex.</text>
</comment>
<evidence type="ECO:0000256" key="10">
    <source>
        <dbReference type="ARBA" id="ARBA00023014"/>
    </source>
</evidence>
<evidence type="ECO:0000313" key="21">
    <source>
        <dbReference type="EMBL" id="SFF57961.1"/>
    </source>
</evidence>
<name>A0A1I2JYR6_9GAMM</name>
<dbReference type="OrthoDB" id="9808559at2"/>
<dbReference type="HAMAP" id="MF_01351">
    <property type="entry name" value="NDH1_NuoI"/>
    <property type="match status" value="1"/>
</dbReference>
<evidence type="ECO:0000256" key="15">
    <source>
        <dbReference type="ARBA" id="ARBA00040641"/>
    </source>
</evidence>
<dbReference type="STRING" id="1076937.SAMN04488120_11026"/>
<evidence type="ECO:0000256" key="4">
    <source>
        <dbReference type="ARBA" id="ARBA00022485"/>
    </source>
</evidence>
<keyword evidence="4 19" id="KW-0004">4Fe-4S</keyword>
<dbReference type="EMBL" id="FOOC01000010">
    <property type="protein sequence ID" value="SFF57961.1"/>
    <property type="molecule type" value="Genomic_DNA"/>
</dbReference>
<evidence type="ECO:0000256" key="7">
    <source>
        <dbReference type="ARBA" id="ARBA00022737"/>
    </source>
</evidence>
<evidence type="ECO:0000256" key="6">
    <source>
        <dbReference type="ARBA" id="ARBA00022723"/>
    </source>
</evidence>
<evidence type="ECO:0000256" key="8">
    <source>
        <dbReference type="ARBA" id="ARBA00022967"/>
    </source>
</evidence>
<evidence type="ECO:0000259" key="20">
    <source>
        <dbReference type="PROSITE" id="PS51379"/>
    </source>
</evidence>
<comment type="catalytic activity">
    <reaction evidence="18 19">
        <text>a quinone + NADH + 5 H(+)(in) = a quinol + NAD(+) + 4 H(+)(out)</text>
        <dbReference type="Rhea" id="RHEA:57888"/>
        <dbReference type="ChEBI" id="CHEBI:15378"/>
        <dbReference type="ChEBI" id="CHEBI:24646"/>
        <dbReference type="ChEBI" id="CHEBI:57540"/>
        <dbReference type="ChEBI" id="CHEBI:57945"/>
        <dbReference type="ChEBI" id="CHEBI:132124"/>
    </reaction>
</comment>
<evidence type="ECO:0000256" key="1">
    <source>
        <dbReference type="ARBA" id="ARBA00004417"/>
    </source>
</evidence>
<keyword evidence="10 19" id="KW-0411">Iron-sulfur</keyword>
<dbReference type="PANTHER" id="PTHR10849:SF20">
    <property type="entry name" value="NADH DEHYDROGENASE [UBIQUINONE] IRON-SULFUR PROTEIN 8, MITOCHONDRIAL"/>
    <property type="match status" value="1"/>
</dbReference>
<comment type="cofactor">
    <cofactor evidence="19">
        <name>[4Fe-4S] cluster</name>
        <dbReference type="ChEBI" id="CHEBI:49883"/>
    </cofactor>
    <text evidence="19">Binds 2 [4Fe-4S] clusters per subunit.</text>
</comment>
<comment type="subunit">
    <text evidence="14">NDH-1 is composed of 13 different subunits. Subunits NuoA, H, J, K, L, M, N constitute the membrane sector of the complex.</text>
</comment>
<feature type="binding site" evidence="19">
    <location>
        <position position="122"/>
    </location>
    <ligand>
        <name>[4Fe-4S] cluster</name>
        <dbReference type="ChEBI" id="CHEBI:49883"/>
        <label>2</label>
    </ligand>
</feature>
<dbReference type="NCBIfam" id="NF004536">
    <property type="entry name" value="PRK05888.1-1"/>
    <property type="match status" value="1"/>
</dbReference>
<evidence type="ECO:0000256" key="3">
    <source>
        <dbReference type="ARBA" id="ARBA00022475"/>
    </source>
</evidence>
<evidence type="ECO:0000256" key="13">
    <source>
        <dbReference type="ARBA" id="ARBA00023136"/>
    </source>
</evidence>
<evidence type="ECO:0000256" key="18">
    <source>
        <dbReference type="ARBA" id="ARBA00047712"/>
    </source>
</evidence>
<evidence type="ECO:0000256" key="9">
    <source>
        <dbReference type="ARBA" id="ARBA00023004"/>
    </source>
</evidence>
<dbReference type="Pfam" id="PF12838">
    <property type="entry name" value="Fer4_7"/>
    <property type="match status" value="1"/>
</dbReference>
<comment type="similarity">
    <text evidence="2 19">Belongs to the complex I 23 kDa subunit family.</text>
</comment>
<keyword evidence="9 19" id="KW-0408">Iron</keyword>
<evidence type="ECO:0000256" key="16">
    <source>
        <dbReference type="ARBA" id="ARBA00041748"/>
    </source>
</evidence>
<dbReference type="PANTHER" id="PTHR10849">
    <property type="entry name" value="NADH DEHYDROGENASE UBIQUINONE IRON-SULFUR PROTEIN 8, MITOCHONDRIAL"/>
    <property type="match status" value="1"/>
</dbReference>
<dbReference type="SUPFAM" id="SSF54862">
    <property type="entry name" value="4Fe-4S ferredoxins"/>
    <property type="match status" value="1"/>
</dbReference>
<dbReference type="InterPro" id="IPR010226">
    <property type="entry name" value="NADH_quinone_OxRdtase_chainI"/>
</dbReference>
<dbReference type="GO" id="GO:0005886">
    <property type="term" value="C:plasma membrane"/>
    <property type="evidence" value="ECO:0007669"/>
    <property type="project" value="UniProtKB-SubCell"/>
</dbReference>
<dbReference type="FunFam" id="3.30.70.3270:FF:000002">
    <property type="entry name" value="NADH-quinone oxidoreductase subunit I"/>
    <property type="match status" value="1"/>
</dbReference>
<keyword evidence="3 19" id="KW-1003">Cell membrane</keyword>
<dbReference type="GO" id="GO:0009060">
    <property type="term" value="P:aerobic respiration"/>
    <property type="evidence" value="ECO:0007669"/>
    <property type="project" value="TreeGrafter"/>
</dbReference>
<feature type="binding site" evidence="19">
    <location>
        <position position="80"/>
    </location>
    <ligand>
        <name>[4Fe-4S] cluster</name>
        <dbReference type="ChEBI" id="CHEBI:49883"/>
        <label>1</label>
    </ligand>
</feature>
<sequence>MSRHLKEHGTPAVPPPPVSPGGLRLIVEGFFTQLLSLWRVFLHLFARRATIEYPEQKPYLPPRYRGRIVLTRDPDGQERCVACNLCAVACPVGCIALQKAETPDGRWYPEWFRINFSRCIYCGMCEEACPTYAIQLTPDYEMAEYDRRNMVYEKEHLLIAGQGKYPGYSFYRVAGLAIAGKPKGAAQHEEPPVDPRSLLP</sequence>
<evidence type="ECO:0000256" key="5">
    <source>
        <dbReference type="ARBA" id="ARBA00022719"/>
    </source>
</evidence>
<dbReference type="PROSITE" id="PS00198">
    <property type="entry name" value="4FE4S_FER_1"/>
    <property type="match status" value="1"/>
</dbReference>
<keyword evidence="8 19" id="KW-1278">Translocase</keyword>
<feature type="binding site" evidence="19">
    <location>
        <position position="119"/>
    </location>
    <ligand>
        <name>[4Fe-4S] cluster</name>
        <dbReference type="ChEBI" id="CHEBI:49883"/>
        <label>2</label>
    </ligand>
</feature>
<dbReference type="RefSeq" id="WP_091534581.1">
    <property type="nucleotide sequence ID" value="NZ_FOOC01000010.1"/>
</dbReference>
<evidence type="ECO:0000313" key="22">
    <source>
        <dbReference type="Proteomes" id="UP000199771"/>
    </source>
</evidence>
<comment type="subcellular location">
    <subcellularLocation>
        <location evidence="1">Cell inner membrane</location>
        <topology evidence="1">Peripheral membrane protein</topology>
    </subcellularLocation>
    <subcellularLocation>
        <location evidence="19">Cell membrane</location>
        <topology evidence="19">Peripheral membrane protein</topology>
    </subcellularLocation>
</comment>
<comment type="function">
    <text evidence="19">NDH-1 shuttles electrons from NADH, via FMN and iron-sulfur (Fe-S) centers, to quinones in the respiratory chain. The immediate electron acceptor for the enzyme in this species is believed to be ubiquinone. Couples the redox reaction to proton translocation (for every two electrons transferred, four hydrogen ions are translocated across the cytoplasmic membrane), and thus conserves the redox energy in a proton gradient.</text>
</comment>
<keyword evidence="22" id="KW-1185">Reference proteome</keyword>
<protein>
    <recommendedName>
        <fullName evidence="15 19">NADH-quinone oxidoreductase subunit I</fullName>
        <ecNumber evidence="19">7.1.1.-</ecNumber>
    </recommendedName>
    <alternativeName>
        <fullName evidence="16 19">NADH dehydrogenase I subunit I</fullName>
    </alternativeName>
    <alternativeName>
        <fullName evidence="17 19">NDH-1 subunit I</fullName>
    </alternativeName>
</protein>
<dbReference type="GO" id="GO:0051539">
    <property type="term" value="F:4 iron, 4 sulfur cluster binding"/>
    <property type="evidence" value="ECO:0007669"/>
    <property type="project" value="UniProtKB-KW"/>
</dbReference>
<evidence type="ECO:0000256" key="17">
    <source>
        <dbReference type="ARBA" id="ARBA00043079"/>
    </source>
</evidence>
<keyword evidence="12 19" id="KW-0830">Ubiquinone</keyword>
<organism evidence="21 22">
    <name type="scientific">Fontimonas thermophila</name>
    <dbReference type="NCBI Taxonomy" id="1076937"/>
    <lineage>
        <taxon>Bacteria</taxon>
        <taxon>Pseudomonadati</taxon>
        <taxon>Pseudomonadota</taxon>
        <taxon>Gammaproteobacteria</taxon>
        <taxon>Nevskiales</taxon>
        <taxon>Nevskiaceae</taxon>
        <taxon>Fontimonas</taxon>
    </lineage>
</organism>
<dbReference type="InterPro" id="IPR017896">
    <property type="entry name" value="4Fe4S_Fe-S-bd"/>
</dbReference>
<dbReference type="Proteomes" id="UP000199771">
    <property type="component" value="Unassembled WGS sequence"/>
</dbReference>
<evidence type="ECO:0000256" key="19">
    <source>
        <dbReference type="HAMAP-Rule" id="MF_01351"/>
    </source>
</evidence>
<dbReference type="AlphaFoldDB" id="A0A1I2JYR6"/>
<dbReference type="GO" id="GO:0050136">
    <property type="term" value="F:NADH dehydrogenase (quinone) (non-electrogenic) activity"/>
    <property type="evidence" value="ECO:0007669"/>
    <property type="project" value="UniProtKB-UniRule"/>
</dbReference>
<dbReference type="NCBIfam" id="TIGR01971">
    <property type="entry name" value="NuoI"/>
    <property type="match status" value="1"/>
</dbReference>
<keyword evidence="7" id="KW-0677">Repeat</keyword>
<dbReference type="Gene3D" id="3.30.70.3270">
    <property type="match status" value="1"/>
</dbReference>
<evidence type="ECO:0000256" key="11">
    <source>
        <dbReference type="ARBA" id="ARBA00023027"/>
    </source>
</evidence>
<keyword evidence="5 19" id="KW-0874">Quinone</keyword>
<feature type="binding site" evidence="19">
    <location>
        <position position="125"/>
    </location>
    <ligand>
        <name>[4Fe-4S] cluster</name>
        <dbReference type="ChEBI" id="CHEBI:49883"/>
        <label>2</label>
    </ligand>
</feature>
<dbReference type="PROSITE" id="PS51379">
    <property type="entry name" value="4FE4S_FER_2"/>
    <property type="match status" value="2"/>
</dbReference>
<proteinExistence type="inferred from homology"/>
<dbReference type="GO" id="GO:0048038">
    <property type="term" value="F:quinone binding"/>
    <property type="evidence" value="ECO:0007669"/>
    <property type="project" value="UniProtKB-KW"/>
</dbReference>
<gene>
    <name evidence="19" type="primary">nuoI</name>
    <name evidence="21" type="ORF">SAMN04488120_11026</name>
</gene>
<evidence type="ECO:0000256" key="2">
    <source>
        <dbReference type="ARBA" id="ARBA00010277"/>
    </source>
</evidence>
<keyword evidence="11 19" id="KW-0520">NAD</keyword>